<feature type="compositionally biased region" description="Pro residues" evidence="1">
    <location>
        <begin position="119"/>
        <end position="129"/>
    </location>
</feature>
<sequence length="545" mass="58341">TGLSSSVGWGSCGCSPCPGRAVSARGGPGSGDSDVPSPQDGKRATDAVLERGWPLVEAPGRPRRALSFLTEDDSDGSVSSGFPEDNSEARPLSSTRRSLLEEQEPGGRCVPPLWQGRAPEPPSLPPWPQGDPRGSAVPPQPLASSTLLWDRDELQEGPPSWTGGGRTGRPPWAPPKPTPSSPLGGVGSSPGSSPTVLLCPGDQGHPQNPPSGPRGSPHPGVLEGGSGWQRHSSLGTPRFQWPHGSSRHLLAPQAPVTARGDPDTPSVPLSPPGCGPHCSGGHREDEGQGQPLPECHSPGTGVTPSPEDATGRDGRVSPGPLSDQSLRRRLRELGQEPGRHSPELVAALRTGHIPDCAQDELALARQFERPDRSRRWREGLLKSSFNYLLLDPRTTRDLPLRCPRLSPAQRFQTFVSAVFYVGKGTRARPYCHLAEALGQHRAGTRRGCPKVRRILEIWESGHGVVSVLCFQNRVPAEAYTREGCMVEALGLQTLTNQRKGHCYGVAAGWAPERRRRLGVHMLYRAMSIFLAEGERQLRPGDIPGG</sequence>
<evidence type="ECO:0000313" key="3">
    <source>
        <dbReference type="Proteomes" id="UP000520962"/>
    </source>
</evidence>
<protein>
    <submittedName>
        <fullName evidence="2">ANKL1 protein</fullName>
    </submittedName>
</protein>
<comment type="caution">
    <text evidence="2">The sequence shown here is derived from an EMBL/GenBank/DDBJ whole genome shotgun (WGS) entry which is preliminary data.</text>
</comment>
<dbReference type="GO" id="GO:0005737">
    <property type="term" value="C:cytoplasm"/>
    <property type="evidence" value="ECO:0007669"/>
    <property type="project" value="TreeGrafter"/>
</dbReference>
<dbReference type="PANTHER" id="PTHR46427">
    <property type="entry name" value="ANKYRIN REPEAT AND LEM DOMAIN-CONTAINING PROTEIN 1"/>
    <property type="match status" value="1"/>
</dbReference>
<feature type="compositionally biased region" description="Basic and acidic residues" evidence="1">
    <location>
        <begin position="40"/>
        <end position="49"/>
    </location>
</feature>
<feature type="compositionally biased region" description="Low complexity" evidence="1">
    <location>
        <begin position="1"/>
        <end position="19"/>
    </location>
</feature>
<feature type="non-terminal residue" evidence="2">
    <location>
        <position position="1"/>
    </location>
</feature>
<accession>A0A7L0JIU8</accession>
<dbReference type="CDD" id="cd10454">
    <property type="entry name" value="GIY-YIG_COG3680_Meta"/>
    <property type="match status" value="1"/>
</dbReference>
<dbReference type="GO" id="GO:0004520">
    <property type="term" value="F:DNA endonuclease activity"/>
    <property type="evidence" value="ECO:0007669"/>
    <property type="project" value="TreeGrafter"/>
</dbReference>
<dbReference type="Pfam" id="PF22945">
    <property type="entry name" value="LEM-3_GIY-YIG"/>
    <property type="match status" value="1"/>
</dbReference>
<feature type="region of interest" description="Disordered" evidence="1">
    <location>
        <begin position="1"/>
        <end position="326"/>
    </location>
</feature>
<dbReference type="EMBL" id="VXAH01000750">
    <property type="protein sequence ID" value="NXK43313.1"/>
    <property type="molecule type" value="Genomic_DNA"/>
</dbReference>
<proteinExistence type="predicted"/>
<feature type="compositionally biased region" description="Pro residues" evidence="1">
    <location>
        <begin position="171"/>
        <end position="180"/>
    </location>
</feature>
<evidence type="ECO:0000313" key="2">
    <source>
        <dbReference type="EMBL" id="NXK43313.1"/>
    </source>
</evidence>
<keyword evidence="3" id="KW-1185">Reference proteome</keyword>
<dbReference type="AlphaFoldDB" id="A0A7L0JIU8"/>
<dbReference type="PANTHER" id="PTHR46427:SF1">
    <property type="entry name" value="ANKYRIN REPEAT AND LEM DOMAIN-CONTAINING PROTEIN 1"/>
    <property type="match status" value="1"/>
</dbReference>
<name>A0A7L0JIU8_PIPCL</name>
<gene>
    <name evidence="2" type="primary">Ankle1</name>
    <name evidence="2" type="ORF">PIPCHL_R08923</name>
</gene>
<organism evidence="2 3">
    <name type="scientific">Piprites chloris</name>
    <name type="common">Wing-barred manakin</name>
    <dbReference type="NCBI Taxonomy" id="114369"/>
    <lineage>
        <taxon>Eukaryota</taxon>
        <taxon>Metazoa</taxon>
        <taxon>Chordata</taxon>
        <taxon>Craniata</taxon>
        <taxon>Vertebrata</taxon>
        <taxon>Euteleostomi</taxon>
        <taxon>Archelosauria</taxon>
        <taxon>Archosauria</taxon>
        <taxon>Dinosauria</taxon>
        <taxon>Saurischia</taxon>
        <taxon>Theropoda</taxon>
        <taxon>Coelurosauria</taxon>
        <taxon>Aves</taxon>
        <taxon>Neognathae</taxon>
        <taxon>Neoaves</taxon>
        <taxon>Telluraves</taxon>
        <taxon>Australaves</taxon>
        <taxon>Passeriformes</taxon>
        <taxon>Pipridae</taxon>
        <taxon>Piprites</taxon>
    </lineage>
</organism>
<evidence type="ECO:0000256" key="1">
    <source>
        <dbReference type="SAM" id="MobiDB-lite"/>
    </source>
</evidence>
<feature type="non-terminal residue" evidence="2">
    <location>
        <position position="545"/>
    </location>
</feature>
<dbReference type="GO" id="GO:0005654">
    <property type="term" value="C:nucleoplasm"/>
    <property type="evidence" value="ECO:0007669"/>
    <property type="project" value="TreeGrafter"/>
</dbReference>
<dbReference type="GO" id="GO:0000724">
    <property type="term" value="P:double-strand break repair via homologous recombination"/>
    <property type="evidence" value="ECO:0007669"/>
    <property type="project" value="TreeGrafter"/>
</dbReference>
<reference evidence="2 3" key="1">
    <citation type="submission" date="2019-09" db="EMBL/GenBank/DDBJ databases">
        <title>Bird 10,000 Genomes (B10K) Project - Family phase.</title>
        <authorList>
            <person name="Zhang G."/>
        </authorList>
    </citation>
    <scope>NUCLEOTIDE SEQUENCE [LARGE SCALE GENOMIC DNA]</scope>
    <source>
        <strain evidence="2">B10K-DU-007-02</strain>
        <tissue evidence="2">Mixed tissue sample</tissue>
    </source>
</reference>
<dbReference type="GO" id="GO:0000712">
    <property type="term" value="P:resolution of meiotic recombination intermediates"/>
    <property type="evidence" value="ECO:0007669"/>
    <property type="project" value="TreeGrafter"/>
</dbReference>
<dbReference type="InterPro" id="IPR034998">
    <property type="entry name" value="ANKLE1"/>
</dbReference>
<dbReference type="Proteomes" id="UP000520962">
    <property type="component" value="Unassembled WGS sequence"/>
</dbReference>